<name>A0A419SWC4_9FIRM</name>
<dbReference type="OrthoDB" id="9871041at2"/>
<comment type="caution">
    <text evidence="2">The sequence shown here is derived from an EMBL/GenBank/DDBJ whole genome shotgun (WGS) entry which is preliminary data.</text>
</comment>
<dbReference type="AlphaFoldDB" id="A0A419SWC4"/>
<keyword evidence="3" id="KW-1185">Reference proteome</keyword>
<dbReference type="EMBL" id="MCIB01000037">
    <property type="protein sequence ID" value="RKD29505.1"/>
    <property type="molecule type" value="Genomic_DNA"/>
</dbReference>
<reference evidence="2 3" key="1">
    <citation type="submission" date="2016-08" db="EMBL/GenBank/DDBJ databases">
        <title>Novel Firmicutes and Novel Genomes.</title>
        <authorList>
            <person name="Poppleton D.I."/>
            <person name="Gribaldo S."/>
        </authorList>
    </citation>
    <scope>NUCLEOTIDE SEQUENCE [LARGE SCALE GENOMIC DNA]</scope>
    <source>
        <strain evidence="2 3">CTT3</strain>
    </source>
</reference>
<gene>
    <name evidence="2" type="ORF">BET03_05445</name>
</gene>
<feature type="coiled-coil region" evidence="1">
    <location>
        <begin position="88"/>
        <end position="136"/>
    </location>
</feature>
<organism evidence="2 3">
    <name type="scientific">Thermohalobacter berrensis</name>
    <dbReference type="NCBI Taxonomy" id="99594"/>
    <lineage>
        <taxon>Bacteria</taxon>
        <taxon>Bacillati</taxon>
        <taxon>Bacillota</taxon>
        <taxon>Tissierellia</taxon>
        <taxon>Tissierellales</taxon>
        <taxon>Thermohalobacteraceae</taxon>
        <taxon>Thermohalobacter</taxon>
    </lineage>
</organism>
<accession>A0A419SWC4</accession>
<evidence type="ECO:0000313" key="3">
    <source>
        <dbReference type="Proteomes" id="UP000284177"/>
    </source>
</evidence>
<sequence length="143" mass="16812">MDEIKIPKLVTPEIIETVLENEEALKALFHLPEEEGFIDNGDCKIAWNSKMIKFLLCDVQIYVKTKDSKEENIQDINTNNISQIYINVSALSNKKDTKDEDTKNYEEEIQQIKKALKKMNRKIEKLERKINDIEDFPYTDILF</sequence>
<evidence type="ECO:0000313" key="2">
    <source>
        <dbReference type="EMBL" id="RKD29505.1"/>
    </source>
</evidence>
<dbReference type="Proteomes" id="UP000284177">
    <property type="component" value="Unassembled WGS sequence"/>
</dbReference>
<dbReference type="RefSeq" id="WP_120170452.1">
    <property type="nucleotide sequence ID" value="NZ_MCIB01000037.1"/>
</dbReference>
<evidence type="ECO:0000256" key="1">
    <source>
        <dbReference type="SAM" id="Coils"/>
    </source>
</evidence>
<proteinExistence type="predicted"/>
<protein>
    <submittedName>
        <fullName evidence="2">Uncharacterized protein</fullName>
    </submittedName>
</protein>
<keyword evidence="1" id="KW-0175">Coiled coil</keyword>